<gene>
    <name evidence="2" type="ORF">QP939_28920</name>
</gene>
<sequence length="168" mass="18135">MARLAERPILAIFGYGTNIGIRAIAAGDHRHTEEELRYARRRYLSTEGAQSFTAAIANATFAARQETIWGAGTGAVASDSTHIGAFDQNLFTQHHVRYGGRGVLISWHVDNRSMAISSQLLSCTASEVAAMVEGAMHHRTELEVEANHVDSHGQSEIGFGVTKLLGSS</sequence>
<organism evidence="2 3">
    <name type="scientific">Amycolatopsis nalaikhensis</name>
    <dbReference type="NCBI Taxonomy" id="715472"/>
    <lineage>
        <taxon>Bacteria</taxon>
        <taxon>Bacillati</taxon>
        <taxon>Actinomycetota</taxon>
        <taxon>Actinomycetes</taxon>
        <taxon>Pseudonocardiales</taxon>
        <taxon>Pseudonocardiaceae</taxon>
        <taxon>Amycolatopsis</taxon>
    </lineage>
</organism>
<dbReference type="Proteomes" id="UP001227101">
    <property type="component" value="Chromosome"/>
</dbReference>
<evidence type="ECO:0000313" key="3">
    <source>
        <dbReference type="Proteomes" id="UP001227101"/>
    </source>
</evidence>
<dbReference type="Pfam" id="PF01526">
    <property type="entry name" value="DDE_Tnp_Tn3"/>
    <property type="match status" value="1"/>
</dbReference>
<name>A0ABY8X979_9PSEU</name>
<dbReference type="InterPro" id="IPR002513">
    <property type="entry name" value="Tn3_Tnp_DDE_dom"/>
</dbReference>
<dbReference type="RefSeq" id="WP_285449357.1">
    <property type="nucleotide sequence ID" value="NZ_CP127173.1"/>
</dbReference>
<protein>
    <submittedName>
        <fullName evidence="2">Tn3 family transposase</fullName>
    </submittedName>
</protein>
<proteinExistence type="predicted"/>
<reference evidence="2 3" key="1">
    <citation type="submission" date="2023-06" db="EMBL/GenBank/DDBJ databases">
        <authorList>
            <person name="Oyuntsetseg B."/>
            <person name="Kim S.B."/>
        </authorList>
    </citation>
    <scope>NUCLEOTIDE SEQUENCE [LARGE SCALE GENOMIC DNA]</scope>
    <source>
        <strain evidence="2 3">2-2</strain>
    </source>
</reference>
<accession>A0ABY8X979</accession>
<keyword evidence="3" id="KW-1185">Reference proteome</keyword>
<feature type="domain" description="Tn3 transposase DDE" evidence="1">
    <location>
        <begin position="5"/>
        <end position="166"/>
    </location>
</feature>
<dbReference type="EMBL" id="CP127173">
    <property type="protein sequence ID" value="WIV52959.1"/>
    <property type="molecule type" value="Genomic_DNA"/>
</dbReference>
<evidence type="ECO:0000313" key="2">
    <source>
        <dbReference type="EMBL" id="WIV52959.1"/>
    </source>
</evidence>
<evidence type="ECO:0000259" key="1">
    <source>
        <dbReference type="Pfam" id="PF01526"/>
    </source>
</evidence>